<reference evidence="2" key="1">
    <citation type="submission" date="2020-11" db="EMBL/GenBank/DDBJ databases">
        <authorList>
            <consortium name="DOE Joint Genome Institute"/>
            <person name="Ahrendt S."/>
            <person name="Riley R."/>
            <person name="Andreopoulos W."/>
            <person name="Labutti K."/>
            <person name="Pangilinan J."/>
            <person name="Ruiz-Duenas F.J."/>
            <person name="Barrasa J.M."/>
            <person name="Sanchez-Garcia M."/>
            <person name="Camarero S."/>
            <person name="Miyauchi S."/>
            <person name="Serrano A."/>
            <person name="Linde D."/>
            <person name="Babiker R."/>
            <person name="Drula E."/>
            <person name="Ayuso-Fernandez I."/>
            <person name="Pacheco R."/>
            <person name="Padilla G."/>
            <person name="Ferreira P."/>
            <person name="Barriuso J."/>
            <person name="Kellner H."/>
            <person name="Castanera R."/>
            <person name="Alfaro M."/>
            <person name="Ramirez L."/>
            <person name="Pisabarro A.G."/>
            <person name="Kuo A."/>
            <person name="Tritt A."/>
            <person name="Lipzen A."/>
            <person name="He G."/>
            <person name="Yan M."/>
            <person name="Ng V."/>
            <person name="Cullen D."/>
            <person name="Martin F."/>
            <person name="Rosso M.-N."/>
            <person name="Henrissat B."/>
            <person name="Hibbett D."/>
            <person name="Martinez A.T."/>
            <person name="Grigoriev I.V."/>
        </authorList>
    </citation>
    <scope>NUCLEOTIDE SEQUENCE</scope>
    <source>
        <strain evidence="2">AH 40177</strain>
    </source>
</reference>
<evidence type="ECO:0000259" key="1">
    <source>
        <dbReference type="Pfam" id="PF22998"/>
    </source>
</evidence>
<keyword evidence="3" id="KW-1185">Reference proteome</keyword>
<dbReference type="PANTHER" id="PTHR34815:SF2">
    <property type="entry name" value="N-ACETYLTRANSFERASE DOMAIN-CONTAINING PROTEIN"/>
    <property type="match status" value="1"/>
</dbReference>
<evidence type="ECO:0000313" key="3">
    <source>
        <dbReference type="Proteomes" id="UP000772434"/>
    </source>
</evidence>
<feature type="domain" description="LYC1 C-terminal" evidence="1">
    <location>
        <begin position="225"/>
        <end position="420"/>
    </location>
</feature>
<dbReference type="InterPro" id="IPR055100">
    <property type="entry name" value="GNAT_LYC1-like"/>
</dbReference>
<name>A0A9P5UG93_9AGAR</name>
<dbReference type="EMBL" id="JADNRY010000002">
    <property type="protein sequence ID" value="KAF9078124.1"/>
    <property type="molecule type" value="Genomic_DNA"/>
</dbReference>
<dbReference type="AlphaFoldDB" id="A0A9P5UG93"/>
<proteinExistence type="predicted"/>
<protein>
    <recommendedName>
        <fullName evidence="1">LYC1 C-terminal domain-containing protein</fullName>
    </recommendedName>
</protein>
<dbReference type="Pfam" id="PF22998">
    <property type="entry name" value="GNAT_LYC1-like"/>
    <property type="match status" value="1"/>
</dbReference>
<dbReference type="PANTHER" id="PTHR34815">
    <property type="entry name" value="LYSINE ACETYLTRANSFERASE"/>
    <property type="match status" value="1"/>
</dbReference>
<accession>A0A9P5UG93</accession>
<gene>
    <name evidence="2" type="ORF">BDP27DRAFT_1441423</name>
</gene>
<comment type="caution">
    <text evidence="2">The sequence shown here is derived from an EMBL/GenBank/DDBJ whole genome shotgun (WGS) entry which is preliminary data.</text>
</comment>
<dbReference type="Proteomes" id="UP000772434">
    <property type="component" value="Unassembled WGS sequence"/>
</dbReference>
<dbReference type="InterPro" id="IPR053013">
    <property type="entry name" value="LAT"/>
</dbReference>
<evidence type="ECO:0000313" key="2">
    <source>
        <dbReference type="EMBL" id="KAF9078124.1"/>
    </source>
</evidence>
<organism evidence="2 3">
    <name type="scientific">Rhodocollybia butyracea</name>
    <dbReference type="NCBI Taxonomy" id="206335"/>
    <lineage>
        <taxon>Eukaryota</taxon>
        <taxon>Fungi</taxon>
        <taxon>Dikarya</taxon>
        <taxon>Basidiomycota</taxon>
        <taxon>Agaricomycotina</taxon>
        <taxon>Agaricomycetes</taxon>
        <taxon>Agaricomycetidae</taxon>
        <taxon>Agaricales</taxon>
        <taxon>Marasmiineae</taxon>
        <taxon>Omphalotaceae</taxon>
        <taxon>Rhodocollybia</taxon>
    </lineage>
</organism>
<sequence>MDPSTLSLFVATPQQTEISRRRTGVTPWGSGMTLDEYIQRDLDLEKSECGKDGKHTTWVLAPRSDPETLDFLCSCETFRRTGLVVMAKDDFEASNAASKKGSGSVVEVECYGIASVFTPPQNRKKGYAHLMMSLLHWVIAEHVLPSNAFPTLVWGQQPAPPPELKMGQAAFSCLWSDVGDFYETCNPDVADRTKRNGWTGRGTRTTRWRPKHDLNSTGSTFGDLESRWLNEAEVKQLMMHDSERMGEELYRYWLHSTAETKAVFTFLPSDGVEAFQRERLRHFWEKEGIDRWGVTLSGTHTSGGALIAFATWTLELRPPAPRTLVITRLYAPEPEYVAHILWKVWEYSIEHDIAVVEAWNFPEHLRGEGYEHARRWFSPVQEKEEFERAEHLPAFKFYDSSSKLGGHQVEWLFNEKFCWC</sequence>
<dbReference type="OrthoDB" id="2020070at2759"/>